<comment type="caution">
    <text evidence="1">The sequence shown here is derived from an EMBL/GenBank/DDBJ whole genome shotgun (WGS) entry which is preliminary data.</text>
</comment>
<keyword evidence="2" id="KW-1185">Reference proteome</keyword>
<name>A0A6C2CXH8_9RHOO</name>
<evidence type="ECO:0000313" key="1">
    <source>
        <dbReference type="EMBL" id="TYC58900.1"/>
    </source>
</evidence>
<gene>
    <name evidence="1" type="ORF">ETQ85_10310</name>
</gene>
<evidence type="ECO:0000313" key="2">
    <source>
        <dbReference type="Proteomes" id="UP000389128"/>
    </source>
</evidence>
<sequence>MNTLITELQRLYFLHDQQWHSQKASAGGEAAYHPEGLLTPAIVANGLAAGTAVALDLVSADGLVRAMVVAVDARYWELAAALYLALQNDLNLPAPAVSVSGGKAYGLWFSLAEAIPVAQAQTFLDGLRLTYLSDVPADNLDLRPASGEPAVAVQSVIGLPPSPHIVTGKWSAYIDPSLGSMFMDEPWLEMAPNMDKQADILAGLESIKADDFQQALRTLRPPVLVDVRPLAFVDRPRTSLNLNDIHGDPQSFLLAVMNDSSASARQRIAAAKALMPYFHKKISDQ</sequence>
<accession>A0A6C2CXH8</accession>
<reference evidence="1 2" key="1">
    <citation type="submission" date="2019-01" db="EMBL/GenBank/DDBJ databases">
        <title>Zoogloea oleivorans genome sequencing and assembly.</title>
        <authorList>
            <person name="Tancsics A."/>
            <person name="Farkas M."/>
            <person name="Kriszt B."/>
            <person name="Maroti G."/>
            <person name="Horvath B."/>
        </authorList>
    </citation>
    <scope>NUCLEOTIDE SEQUENCE [LARGE SCALE GENOMIC DNA]</scope>
    <source>
        <strain evidence="1 2">Buc</strain>
    </source>
</reference>
<dbReference type="OrthoDB" id="8756642at2"/>
<organism evidence="1 2">
    <name type="scientific">Zoogloea oleivorans</name>
    <dbReference type="NCBI Taxonomy" id="1552750"/>
    <lineage>
        <taxon>Bacteria</taxon>
        <taxon>Pseudomonadati</taxon>
        <taxon>Pseudomonadota</taxon>
        <taxon>Betaproteobacteria</taxon>
        <taxon>Rhodocyclales</taxon>
        <taxon>Zoogloeaceae</taxon>
        <taxon>Zoogloea</taxon>
    </lineage>
</organism>
<protein>
    <submittedName>
        <fullName evidence="1">Uncharacterized protein</fullName>
    </submittedName>
</protein>
<proteinExistence type="predicted"/>
<dbReference type="RefSeq" id="WP_148578960.1">
    <property type="nucleotide sequence ID" value="NZ_SDKK01000008.1"/>
</dbReference>
<dbReference type="AlphaFoldDB" id="A0A6C2CXH8"/>
<dbReference type="Proteomes" id="UP000389128">
    <property type="component" value="Unassembled WGS sequence"/>
</dbReference>
<dbReference type="EMBL" id="SDKK01000008">
    <property type="protein sequence ID" value="TYC58900.1"/>
    <property type="molecule type" value="Genomic_DNA"/>
</dbReference>